<dbReference type="EnsemblPlants" id="KEH26735">
    <property type="protein sequence ID" value="KEH26735"/>
    <property type="gene ID" value="MTR_6g472380"/>
</dbReference>
<dbReference type="EMBL" id="CM001222">
    <property type="protein sequence ID" value="KEH26735.1"/>
    <property type="molecule type" value="Genomic_DNA"/>
</dbReference>
<organism evidence="1 3">
    <name type="scientific">Medicago truncatula</name>
    <name type="common">Barrel medic</name>
    <name type="synonym">Medicago tribuloides</name>
    <dbReference type="NCBI Taxonomy" id="3880"/>
    <lineage>
        <taxon>Eukaryota</taxon>
        <taxon>Viridiplantae</taxon>
        <taxon>Streptophyta</taxon>
        <taxon>Embryophyta</taxon>
        <taxon>Tracheophyta</taxon>
        <taxon>Spermatophyta</taxon>
        <taxon>Magnoliopsida</taxon>
        <taxon>eudicotyledons</taxon>
        <taxon>Gunneridae</taxon>
        <taxon>Pentapetalae</taxon>
        <taxon>rosids</taxon>
        <taxon>fabids</taxon>
        <taxon>Fabales</taxon>
        <taxon>Fabaceae</taxon>
        <taxon>Papilionoideae</taxon>
        <taxon>50 kb inversion clade</taxon>
        <taxon>NPAAA clade</taxon>
        <taxon>Hologalegina</taxon>
        <taxon>IRL clade</taxon>
        <taxon>Trifolieae</taxon>
        <taxon>Medicago</taxon>
    </lineage>
</organism>
<protein>
    <submittedName>
        <fullName evidence="1 2">Uncharacterized protein</fullName>
    </submittedName>
</protein>
<evidence type="ECO:0000313" key="1">
    <source>
        <dbReference type="EMBL" id="KEH26735.1"/>
    </source>
</evidence>
<gene>
    <name evidence="1" type="ordered locus">MTR_6g472380</name>
</gene>
<dbReference type="Proteomes" id="UP000002051">
    <property type="component" value="Chromosome 6"/>
</dbReference>
<reference evidence="1 3" key="2">
    <citation type="journal article" date="2014" name="BMC Genomics">
        <title>An improved genome release (version Mt4.0) for the model legume Medicago truncatula.</title>
        <authorList>
            <person name="Tang H."/>
            <person name="Krishnakumar V."/>
            <person name="Bidwell S."/>
            <person name="Rosen B."/>
            <person name="Chan A."/>
            <person name="Zhou S."/>
            <person name="Gentzbittel L."/>
            <person name="Childs K.L."/>
            <person name="Yandell M."/>
            <person name="Gundlach H."/>
            <person name="Mayer K.F."/>
            <person name="Schwartz D.C."/>
            <person name="Town C.D."/>
        </authorList>
    </citation>
    <scope>GENOME REANNOTATION</scope>
    <source>
        <strain evidence="1">A17</strain>
        <strain evidence="2 3">cv. Jemalong A17</strain>
    </source>
</reference>
<keyword evidence="3" id="KW-1185">Reference proteome</keyword>
<reference evidence="1 3" key="1">
    <citation type="journal article" date="2011" name="Nature">
        <title>The Medicago genome provides insight into the evolution of rhizobial symbioses.</title>
        <authorList>
            <person name="Young N.D."/>
            <person name="Debelle F."/>
            <person name="Oldroyd G.E."/>
            <person name="Geurts R."/>
            <person name="Cannon S.B."/>
            <person name="Udvardi M.K."/>
            <person name="Benedito V.A."/>
            <person name="Mayer K.F."/>
            <person name="Gouzy J."/>
            <person name="Schoof H."/>
            <person name="Van de Peer Y."/>
            <person name="Proost S."/>
            <person name="Cook D.R."/>
            <person name="Meyers B.C."/>
            <person name="Spannagl M."/>
            <person name="Cheung F."/>
            <person name="De Mita S."/>
            <person name="Krishnakumar V."/>
            <person name="Gundlach H."/>
            <person name="Zhou S."/>
            <person name="Mudge J."/>
            <person name="Bharti A.K."/>
            <person name="Murray J.D."/>
            <person name="Naoumkina M.A."/>
            <person name="Rosen B."/>
            <person name="Silverstein K.A."/>
            <person name="Tang H."/>
            <person name="Rombauts S."/>
            <person name="Zhao P.X."/>
            <person name="Zhou P."/>
            <person name="Barbe V."/>
            <person name="Bardou P."/>
            <person name="Bechner M."/>
            <person name="Bellec A."/>
            <person name="Berger A."/>
            <person name="Berges H."/>
            <person name="Bidwell S."/>
            <person name="Bisseling T."/>
            <person name="Choisne N."/>
            <person name="Couloux A."/>
            <person name="Denny R."/>
            <person name="Deshpande S."/>
            <person name="Dai X."/>
            <person name="Doyle J.J."/>
            <person name="Dudez A.M."/>
            <person name="Farmer A.D."/>
            <person name="Fouteau S."/>
            <person name="Franken C."/>
            <person name="Gibelin C."/>
            <person name="Gish J."/>
            <person name="Goldstein S."/>
            <person name="Gonzalez A.J."/>
            <person name="Green P.J."/>
            <person name="Hallab A."/>
            <person name="Hartog M."/>
            <person name="Hua A."/>
            <person name="Humphray S.J."/>
            <person name="Jeong D.H."/>
            <person name="Jing Y."/>
            <person name="Jocker A."/>
            <person name="Kenton S.M."/>
            <person name="Kim D.J."/>
            <person name="Klee K."/>
            <person name="Lai H."/>
            <person name="Lang C."/>
            <person name="Lin S."/>
            <person name="Macmil S.L."/>
            <person name="Magdelenat G."/>
            <person name="Matthews L."/>
            <person name="McCorrison J."/>
            <person name="Monaghan E.L."/>
            <person name="Mun J.H."/>
            <person name="Najar F.Z."/>
            <person name="Nicholson C."/>
            <person name="Noirot C."/>
            <person name="O'Bleness M."/>
            <person name="Paule C.R."/>
            <person name="Poulain J."/>
            <person name="Prion F."/>
            <person name="Qin B."/>
            <person name="Qu C."/>
            <person name="Retzel E.F."/>
            <person name="Riddle C."/>
            <person name="Sallet E."/>
            <person name="Samain S."/>
            <person name="Samson N."/>
            <person name="Sanders I."/>
            <person name="Saurat O."/>
            <person name="Scarpelli C."/>
            <person name="Schiex T."/>
            <person name="Segurens B."/>
            <person name="Severin A.J."/>
            <person name="Sherrier D.J."/>
            <person name="Shi R."/>
            <person name="Sims S."/>
            <person name="Singer S.R."/>
            <person name="Sinharoy S."/>
            <person name="Sterck L."/>
            <person name="Viollet A."/>
            <person name="Wang B.B."/>
            <person name="Wang K."/>
            <person name="Wang M."/>
            <person name="Wang X."/>
            <person name="Warfsmann J."/>
            <person name="Weissenbach J."/>
            <person name="White D.D."/>
            <person name="White J.D."/>
            <person name="Wiley G.B."/>
            <person name="Wincker P."/>
            <person name="Xing Y."/>
            <person name="Yang L."/>
            <person name="Yao Z."/>
            <person name="Ying F."/>
            <person name="Zhai J."/>
            <person name="Zhou L."/>
            <person name="Zuber A."/>
            <person name="Denarie J."/>
            <person name="Dixon R.A."/>
            <person name="May G.D."/>
            <person name="Schwartz D.C."/>
            <person name="Rogers J."/>
            <person name="Quetier F."/>
            <person name="Town C.D."/>
            <person name="Roe B.A."/>
        </authorList>
    </citation>
    <scope>NUCLEOTIDE SEQUENCE [LARGE SCALE GENOMIC DNA]</scope>
    <source>
        <strain evidence="1">A17</strain>
        <strain evidence="2 3">cv. Jemalong A17</strain>
    </source>
</reference>
<accession>A0A072ULM7</accession>
<sequence>MVRDTICICGCITQAKGHSSKSKNTKETSESRLLMIFRVHGDLIVAGIAIKEAINGLTGESFKHLIHKGQWEVILPCSLIESSIINAHPPSGDGP</sequence>
<evidence type="ECO:0000313" key="3">
    <source>
        <dbReference type="Proteomes" id="UP000002051"/>
    </source>
</evidence>
<name>A0A072ULM7_MEDTR</name>
<dbReference type="HOGENOM" id="CLU_2376043_0_0_1"/>
<reference evidence="2" key="3">
    <citation type="submission" date="2015-04" db="UniProtKB">
        <authorList>
            <consortium name="EnsemblPlants"/>
        </authorList>
    </citation>
    <scope>IDENTIFICATION</scope>
    <source>
        <strain evidence="2">cv. Jemalong A17</strain>
    </source>
</reference>
<proteinExistence type="predicted"/>
<dbReference type="AlphaFoldDB" id="A0A072ULM7"/>
<evidence type="ECO:0000313" key="2">
    <source>
        <dbReference type="EnsemblPlants" id="KEH26735"/>
    </source>
</evidence>